<reference evidence="1 2" key="1">
    <citation type="journal article" date="2012" name="BMC Genomics">
        <title>Genomic basis of broad host range and environmental adaptability of Rhizobium tropici CIAT 899 and Rhizobium sp. PRF 81 which are used in inoculants for common bean (Phaseolus vulgaris L.).</title>
        <authorList>
            <person name="Ormeno-Orrillo E."/>
            <person name="Menna P."/>
            <person name="Almeida L.G."/>
            <person name="Ollero F.J."/>
            <person name="Nicolas M.F."/>
            <person name="Pains Rodrigues E."/>
            <person name="Shigueyoshi Nakatani A."/>
            <person name="Silva Batista J.S."/>
            <person name="Oliveira Chueire L.M."/>
            <person name="Souza R.C."/>
            <person name="Ribeiro Vasconcelos A.T."/>
            <person name="Megias M."/>
            <person name="Hungria M."/>
            <person name="Martinez-Romero E."/>
        </authorList>
    </citation>
    <scope>NUCLEOTIDE SEQUENCE [LARGE SCALE GENOMIC DNA]</scope>
    <source>
        <strain evidence="1 2">PRF 81</strain>
    </source>
</reference>
<dbReference type="EMBL" id="AQHN01000085">
    <property type="protein sequence ID" value="ENN84866.1"/>
    <property type="molecule type" value="Genomic_DNA"/>
</dbReference>
<protein>
    <submittedName>
        <fullName evidence="1">Uncharacterized protein</fullName>
    </submittedName>
</protein>
<evidence type="ECO:0000313" key="2">
    <source>
        <dbReference type="Proteomes" id="UP000012429"/>
    </source>
</evidence>
<accession>N6UVT5</accession>
<sequence>MHTRPVHAAVSKKATRGPPSSFAIRVDRKLFCCRLGRCGCSSFCSCLCFCGFCSCLFGCESLSGCNLLGFDACLLLGQSLTLGVVELAGAGAGVLDDTGSLTAQVAQVVELGATDLTAANDFDAFDHRRVNREYALDAFAVGNLADREVFLQTAAGASDANAFIGLNAGTVAFRDLHVDAKGVASGEFGKRAFGFDLGSLFGFQLLNDVHNINLVVASTARAPERSILGRTRRSRRAIYACYGKGGYVCFSLVVDGKFPMPGAHIPYCRVLVTPCGGIKWSLSPCKRLGTAFYHTSYCLGIVQAFFGFFRVEAFRAAAARMSAFSASSSISSFSLISMARRVLPSRLELKREVGSSSEAPFAKVSFTTLL</sequence>
<evidence type="ECO:0000313" key="1">
    <source>
        <dbReference type="EMBL" id="ENN84866.1"/>
    </source>
</evidence>
<dbReference type="AlphaFoldDB" id="N6UVT5"/>
<gene>
    <name evidence="1" type="ORF">RHSP_41939</name>
</gene>
<name>N6UVT5_9HYPH</name>
<keyword evidence="2" id="KW-1185">Reference proteome</keyword>
<dbReference type="Proteomes" id="UP000012429">
    <property type="component" value="Unassembled WGS sequence"/>
</dbReference>
<proteinExistence type="predicted"/>
<comment type="caution">
    <text evidence="1">The sequence shown here is derived from an EMBL/GenBank/DDBJ whole genome shotgun (WGS) entry which is preliminary data.</text>
</comment>
<organism evidence="1 2">
    <name type="scientific">Rhizobium freirei PRF 81</name>
    <dbReference type="NCBI Taxonomy" id="363754"/>
    <lineage>
        <taxon>Bacteria</taxon>
        <taxon>Pseudomonadati</taxon>
        <taxon>Pseudomonadota</taxon>
        <taxon>Alphaproteobacteria</taxon>
        <taxon>Hyphomicrobiales</taxon>
        <taxon>Rhizobiaceae</taxon>
        <taxon>Rhizobium/Agrobacterium group</taxon>
        <taxon>Rhizobium</taxon>
    </lineage>
</organism>